<dbReference type="PROSITE" id="PS50109">
    <property type="entry name" value="HIS_KIN"/>
    <property type="match status" value="1"/>
</dbReference>
<dbReference type="Pfam" id="PF02518">
    <property type="entry name" value="HATPase_c"/>
    <property type="match status" value="1"/>
</dbReference>
<dbReference type="EMBL" id="QWET01000030">
    <property type="protein sequence ID" value="RIH62940.1"/>
    <property type="molecule type" value="Genomic_DNA"/>
</dbReference>
<evidence type="ECO:0000313" key="10">
    <source>
        <dbReference type="Proteomes" id="UP000266441"/>
    </source>
</evidence>
<gene>
    <name evidence="9" type="ORF">D1164_22250</name>
</gene>
<comment type="caution">
    <text evidence="9">The sequence shown here is derived from an EMBL/GenBank/DDBJ whole genome shotgun (WGS) entry which is preliminary data.</text>
</comment>
<sequence>MSRKMLLTLIVLMALVLSGLILIQTNLIKTASDIREEQFDQMVKGALKRVVDQLELHEQRIARESARIARESARIGRLKGLNNTPGNPNVFPRQGSGPISGSFRFHYSERNIFGNFEENFQIIITDSTHSEQGQELPNQPNDATSFEQLHEFNLDLERRREEWLKDMSWRNYKISLEDRILNERIDSVFLTDAIASVFGESGIDLEYKYAVRSSNQGQDRFIMGSPGYNPSRKKEYPSLLFPYDFDGQQPNYLYVYFPKRSGYLLRTTGFTIIPTIILTGLLIAIFIYTIMVIFRQKKLSMIKNDFINNMTHELKTPISTISLASQMLEDGSVSNTPKTLEHISRVINEESKRLSFQVEKVLQMAVFNEGRLKLKFKEFDLDNTLQSVLNNFELRIKNKNGVLHSELNAGKTMIKGDEVHITNVVFNLLDNAVKYSNGAPEVTVTSENKGGDVIISVRDNGIGISKEHHTQIFDRFYRVPTGNVHNVKGFGLGLSYVKKIVELHNGKIKVDSAVNKGTKFSILLPKIKK</sequence>
<feature type="domain" description="Histidine kinase" evidence="8">
    <location>
        <begin position="309"/>
        <end position="528"/>
    </location>
</feature>
<dbReference type="RefSeq" id="WP_119352115.1">
    <property type="nucleotide sequence ID" value="NZ_JBFHKJ010000001.1"/>
</dbReference>
<dbReference type="InterPro" id="IPR003594">
    <property type="entry name" value="HATPase_dom"/>
</dbReference>
<feature type="coiled-coil region" evidence="6">
    <location>
        <begin position="47"/>
        <end position="74"/>
    </location>
</feature>
<dbReference type="InterPro" id="IPR003661">
    <property type="entry name" value="HisK_dim/P_dom"/>
</dbReference>
<dbReference type="EC" id="2.7.13.3" evidence="2"/>
<dbReference type="Gene3D" id="3.30.565.10">
    <property type="entry name" value="Histidine kinase-like ATPase, C-terminal domain"/>
    <property type="match status" value="1"/>
</dbReference>
<evidence type="ECO:0000313" key="9">
    <source>
        <dbReference type="EMBL" id="RIH62940.1"/>
    </source>
</evidence>
<dbReference type="Proteomes" id="UP000266441">
    <property type="component" value="Unassembled WGS sequence"/>
</dbReference>
<comment type="catalytic activity">
    <reaction evidence="1">
        <text>ATP + protein L-histidine = ADP + protein N-phospho-L-histidine.</text>
        <dbReference type="EC" id="2.7.13.3"/>
    </reaction>
</comment>
<keyword evidence="7" id="KW-1133">Transmembrane helix</keyword>
<dbReference type="SMART" id="SM00388">
    <property type="entry name" value="HisKA"/>
    <property type="match status" value="1"/>
</dbReference>
<evidence type="ECO:0000256" key="4">
    <source>
        <dbReference type="ARBA" id="ARBA00022679"/>
    </source>
</evidence>
<dbReference type="Gene3D" id="1.10.287.130">
    <property type="match status" value="1"/>
</dbReference>
<dbReference type="PANTHER" id="PTHR43547:SF2">
    <property type="entry name" value="HYBRID SIGNAL TRANSDUCTION HISTIDINE KINASE C"/>
    <property type="match status" value="1"/>
</dbReference>
<proteinExistence type="predicted"/>
<dbReference type="PRINTS" id="PR00344">
    <property type="entry name" value="BCTRLSENSOR"/>
</dbReference>
<organism evidence="9 10">
    <name type="scientific">Mariniphaga sediminis</name>
    <dbReference type="NCBI Taxonomy" id="1628158"/>
    <lineage>
        <taxon>Bacteria</taxon>
        <taxon>Pseudomonadati</taxon>
        <taxon>Bacteroidota</taxon>
        <taxon>Bacteroidia</taxon>
        <taxon>Marinilabiliales</taxon>
        <taxon>Prolixibacteraceae</taxon>
        <taxon>Mariniphaga</taxon>
    </lineage>
</organism>
<keyword evidence="10" id="KW-1185">Reference proteome</keyword>
<dbReference type="SMART" id="SM00387">
    <property type="entry name" value="HATPase_c"/>
    <property type="match status" value="1"/>
</dbReference>
<keyword evidence="7" id="KW-0472">Membrane</keyword>
<dbReference type="InterPro" id="IPR005467">
    <property type="entry name" value="His_kinase_dom"/>
</dbReference>
<keyword evidence="6" id="KW-0175">Coiled coil</keyword>
<dbReference type="SUPFAM" id="SSF47384">
    <property type="entry name" value="Homodimeric domain of signal transducing histidine kinase"/>
    <property type="match status" value="1"/>
</dbReference>
<evidence type="ECO:0000256" key="1">
    <source>
        <dbReference type="ARBA" id="ARBA00000085"/>
    </source>
</evidence>
<dbReference type="PANTHER" id="PTHR43547">
    <property type="entry name" value="TWO-COMPONENT HISTIDINE KINASE"/>
    <property type="match status" value="1"/>
</dbReference>
<dbReference type="CDD" id="cd00075">
    <property type="entry name" value="HATPase"/>
    <property type="match status" value="1"/>
</dbReference>
<dbReference type="FunFam" id="3.30.565.10:FF:000006">
    <property type="entry name" value="Sensor histidine kinase WalK"/>
    <property type="match status" value="1"/>
</dbReference>
<dbReference type="InterPro" id="IPR036890">
    <property type="entry name" value="HATPase_C_sf"/>
</dbReference>
<evidence type="ECO:0000256" key="3">
    <source>
        <dbReference type="ARBA" id="ARBA00022553"/>
    </source>
</evidence>
<keyword evidence="7" id="KW-0812">Transmembrane</keyword>
<dbReference type="CDD" id="cd00082">
    <property type="entry name" value="HisKA"/>
    <property type="match status" value="1"/>
</dbReference>
<evidence type="ECO:0000256" key="2">
    <source>
        <dbReference type="ARBA" id="ARBA00012438"/>
    </source>
</evidence>
<dbReference type="Pfam" id="PF00512">
    <property type="entry name" value="HisKA"/>
    <property type="match status" value="1"/>
</dbReference>
<dbReference type="GO" id="GO:0000155">
    <property type="term" value="F:phosphorelay sensor kinase activity"/>
    <property type="evidence" value="ECO:0007669"/>
    <property type="project" value="InterPro"/>
</dbReference>
<keyword evidence="4" id="KW-0808">Transferase</keyword>
<keyword evidence="5 9" id="KW-0418">Kinase</keyword>
<evidence type="ECO:0000256" key="7">
    <source>
        <dbReference type="SAM" id="Phobius"/>
    </source>
</evidence>
<keyword evidence="3" id="KW-0597">Phosphoprotein</keyword>
<dbReference type="OrthoDB" id="1933776at2"/>
<evidence type="ECO:0000256" key="6">
    <source>
        <dbReference type="SAM" id="Coils"/>
    </source>
</evidence>
<dbReference type="SUPFAM" id="SSF55874">
    <property type="entry name" value="ATPase domain of HSP90 chaperone/DNA topoisomerase II/histidine kinase"/>
    <property type="match status" value="1"/>
</dbReference>
<reference evidence="9 10" key="1">
    <citation type="journal article" date="2015" name="Int. J. Syst. Evol. Microbiol.">
        <title>Mariniphaga sediminis sp. nov., isolated from coastal sediment.</title>
        <authorList>
            <person name="Wang F.Q."/>
            <person name="Shen Q.Y."/>
            <person name="Chen G.J."/>
            <person name="Du Z.J."/>
        </authorList>
    </citation>
    <scope>NUCLEOTIDE SEQUENCE [LARGE SCALE GENOMIC DNA]</scope>
    <source>
        <strain evidence="9 10">SY21</strain>
    </source>
</reference>
<evidence type="ECO:0000256" key="5">
    <source>
        <dbReference type="ARBA" id="ARBA00022777"/>
    </source>
</evidence>
<accession>A0A399CXZ6</accession>
<protein>
    <recommendedName>
        <fullName evidence="2">histidine kinase</fullName>
        <ecNumber evidence="2">2.7.13.3</ecNumber>
    </recommendedName>
</protein>
<feature type="transmembrane region" description="Helical" evidence="7">
    <location>
        <begin position="269"/>
        <end position="294"/>
    </location>
</feature>
<dbReference type="InterPro" id="IPR036097">
    <property type="entry name" value="HisK_dim/P_sf"/>
</dbReference>
<name>A0A399CXZ6_9BACT</name>
<dbReference type="InterPro" id="IPR004358">
    <property type="entry name" value="Sig_transdc_His_kin-like_C"/>
</dbReference>
<evidence type="ECO:0000259" key="8">
    <source>
        <dbReference type="PROSITE" id="PS50109"/>
    </source>
</evidence>
<dbReference type="AlphaFoldDB" id="A0A399CXZ6"/>